<proteinExistence type="predicted"/>
<evidence type="ECO:0000256" key="1">
    <source>
        <dbReference type="SAM" id="MobiDB-lite"/>
    </source>
</evidence>
<evidence type="ECO:0000256" key="2">
    <source>
        <dbReference type="SAM" id="Phobius"/>
    </source>
</evidence>
<dbReference type="AlphaFoldDB" id="A0A0G1UZ23"/>
<comment type="caution">
    <text evidence="3">The sequence shown here is derived from an EMBL/GenBank/DDBJ whole genome shotgun (WGS) entry which is preliminary data.</text>
</comment>
<name>A0A0G1UZ23_9BACT</name>
<evidence type="ECO:0000313" key="4">
    <source>
        <dbReference type="Proteomes" id="UP000034364"/>
    </source>
</evidence>
<dbReference type="Pfam" id="PF09136">
    <property type="entry name" value="Glucodextran_B"/>
    <property type="match status" value="1"/>
</dbReference>
<protein>
    <submittedName>
        <fullName evidence="3">Polymorphic outer membrane protein</fullName>
    </submittedName>
</protein>
<dbReference type="EMBL" id="LCNV01000039">
    <property type="protein sequence ID" value="KKU62960.1"/>
    <property type="molecule type" value="Genomic_DNA"/>
</dbReference>
<dbReference type="InterPro" id="IPR013783">
    <property type="entry name" value="Ig-like_fold"/>
</dbReference>
<evidence type="ECO:0000313" key="3">
    <source>
        <dbReference type="EMBL" id="KKU62960.1"/>
    </source>
</evidence>
<dbReference type="Proteomes" id="UP000034364">
    <property type="component" value="Unassembled WGS sequence"/>
</dbReference>
<keyword evidence="2" id="KW-0812">Transmembrane</keyword>
<dbReference type="Gene3D" id="2.60.40.10">
    <property type="entry name" value="Immunoglobulins"/>
    <property type="match status" value="1"/>
</dbReference>
<feature type="transmembrane region" description="Helical" evidence="2">
    <location>
        <begin position="6"/>
        <end position="26"/>
    </location>
</feature>
<accession>A0A0G1UZ23</accession>
<organism evidence="3 4">
    <name type="scientific">Candidatus Amesbacteria bacterium GW2011_GWA1_47_16</name>
    <dbReference type="NCBI Taxonomy" id="1618353"/>
    <lineage>
        <taxon>Bacteria</taxon>
        <taxon>Candidatus Amesiibacteriota</taxon>
    </lineage>
</organism>
<keyword evidence="2" id="KW-1133">Transmembrane helix</keyword>
<gene>
    <name evidence="3" type="ORF">UX87_C0039G0003</name>
</gene>
<feature type="compositionally biased region" description="Pro residues" evidence="1">
    <location>
        <begin position="47"/>
        <end position="62"/>
    </location>
</feature>
<sequence length="156" mass="15976">MKKEVFLAIAIGFILGLIITFGIWTANKSLKQLPTDGTLASASPSPETTPPPGTDQTPPPVPTGSQFGIELNITSPAEDSLNTTSSLTISGKTTALASVAVVAPSGEQVVEADSSGNFSAKVTLEGGYNFITITAVDSGGNSVTKELTATYTTQKI</sequence>
<feature type="region of interest" description="Disordered" evidence="1">
    <location>
        <begin position="37"/>
        <end position="68"/>
    </location>
</feature>
<reference evidence="3 4" key="1">
    <citation type="journal article" date="2015" name="Nature">
        <title>rRNA introns, odd ribosomes, and small enigmatic genomes across a large radiation of phyla.</title>
        <authorList>
            <person name="Brown C.T."/>
            <person name="Hug L.A."/>
            <person name="Thomas B.C."/>
            <person name="Sharon I."/>
            <person name="Castelle C.J."/>
            <person name="Singh A."/>
            <person name="Wilkins M.J."/>
            <person name="Williams K.H."/>
            <person name="Banfield J.F."/>
        </authorList>
    </citation>
    <scope>NUCLEOTIDE SEQUENCE [LARGE SCALE GENOMIC DNA]</scope>
</reference>
<keyword evidence="2" id="KW-0472">Membrane</keyword>